<dbReference type="SUPFAM" id="SSF52922">
    <property type="entry name" value="TK C-terminal domain-like"/>
    <property type="match status" value="1"/>
</dbReference>
<dbReference type="FunFam" id="3.40.50.920:FF:000003">
    <property type="entry name" value="Transketolase"/>
    <property type="match status" value="1"/>
</dbReference>
<evidence type="ECO:0000256" key="11">
    <source>
        <dbReference type="ARBA" id="ARBA00023052"/>
    </source>
</evidence>
<keyword evidence="16" id="KW-1185">Reference proteome</keyword>
<protein>
    <recommendedName>
        <fullName evidence="7">transketolase</fullName>
        <ecNumber evidence="7">2.2.1.1</ecNumber>
    </recommendedName>
</protein>
<evidence type="ECO:0000256" key="3">
    <source>
        <dbReference type="ARBA" id="ARBA00001946"/>
    </source>
</evidence>
<dbReference type="InterPro" id="IPR029061">
    <property type="entry name" value="THDP-binding"/>
</dbReference>
<keyword evidence="11" id="KW-0786">Thiamine pyrophosphate</keyword>
<dbReference type="FunFam" id="3.40.50.970:FF:000004">
    <property type="entry name" value="Transketolase"/>
    <property type="match status" value="1"/>
</dbReference>
<sequence>MNTSLLANAIRALAMDAVQQANSGHPGAPMGMADMAVALWGRHLKHNPANPLWADRDRFVLSNGHASMLIYALLHLTGYDLPLQELKDFRQLHSKTPGHPEHGLTPGVETTTGPLGQGIANAVGMALAEKLLAAEFNRPRHAIVDHHTYAFIGDGCLMEGISHEACALAGAWKLNKLIALYDDNGISIDGKVAPWFVDNTAERFEAYQWNVIGPIDGHDVDAVDRAIGEARQSADRPTLIICRTHIGKGSPNRQDTAKAHGEPLGATEIALTRQTIGWEHGPFEIPAKVYAAWDAKDAGARAEQKWDERFAAYAAAHPRLAADFKRRMAGELPKNFAQVAVDAAVEAHKKAENVASRKASQIALEAFTAALPELIGGSADLTGSNLTNTSFTTPLRFHDDGSVVLPEAKPERETQLERANNGVGKEDEATTSAPAPLPEVDLKAAAPAIGARFHINYGVREFGMAAVMNGIALHGGYIPYGGTFLTFSDYSRNAIRMAALMKQRVVHVFTHDSIGLGEDGPTHQSIEHAASLRLIPGLDVWRPADTAETAIAWAVALENKDRPTALLLSRQNLPYAPKRDLGEISRGAYVLSEPADLRLHGKTRAVIIASGSEVQLALKAQALLAAQKIAVRVVSMPSTSAFDRQSVQYKQSVLPAGLPRIAVEMGVTDGWWKYGCAAVVGIDRYGESAPAGKLFEFFGFTPENVADTVRAVLGR</sequence>
<dbReference type="GO" id="GO:0004802">
    <property type="term" value="F:transketolase activity"/>
    <property type="evidence" value="ECO:0007669"/>
    <property type="project" value="UniProtKB-EC"/>
</dbReference>
<dbReference type="Pfam" id="PF02779">
    <property type="entry name" value="Transket_pyr"/>
    <property type="match status" value="1"/>
</dbReference>
<evidence type="ECO:0000256" key="10">
    <source>
        <dbReference type="ARBA" id="ARBA00022842"/>
    </source>
</evidence>
<dbReference type="InterPro" id="IPR033247">
    <property type="entry name" value="Transketolase_fam"/>
</dbReference>
<evidence type="ECO:0000256" key="12">
    <source>
        <dbReference type="ARBA" id="ARBA00049473"/>
    </source>
</evidence>
<dbReference type="SMART" id="SM00861">
    <property type="entry name" value="Transket_pyr"/>
    <property type="match status" value="1"/>
</dbReference>
<dbReference type="Pfam" id="PF22613">
    <property type="entry name" value="Transketolase_C_1"/>
    <property type="match status" value="1"/>
</dbReference>
<accession>A0A853IUZ9</accession>
<dbReference type="InterPro" id="IPR009014">
    <property type="entry name" value="Transketo_C/PFOR_II"/>
</dbReference>
<feature type="region of interest" description="Disordered" evidence="13">
    <location>
        <begin position="404"/>
        <end position="437"/>
    </location>
</feature>
<dbReference type="InterPro" id="IPR005475">
    <property type="entry name" value="Transketolase-like_Pyr-bd"/>
</dbReference>
<dbReference type="Proteomes" id="UP000589716">
    <property type="component" value="Unassembled WGS sequence"/>
</dbReference>
<dbReference type="InterPro" id="IPR055152">
    <property type="entry name" value="Transketolase-like_C_2"/>
</dbReference>
<name>A0A853IUZ9_9BURK</name>
<comment type="caution">
    <text evidence="15">The sequence shown here is derived from an EMBL/GenBank/DDBJ whole genome shotgun (WGS) entry which is preliminary data.</text>
</comment>
<dbReference type="PANTHER" id="PTHR43522:SF2">
    <property type="entry name" value="TRANSKETOLASE 1-RELATED"/>
    <property type="match status" value="1"/>
</dbReference>
<comment type="cofactor">
    <cofactor evidence="4">
        <name>thiamine diphosphate</name>
        <dbReference type="ChEBI" id="CHEBI:58937"/>
    </cofactor>
</comment>
<comment type="catalytic activity">
    <reaction evidence="12">
        <text>D-sedoheptulose 7-phosphate + D-glyceraldehyde 3-phosphate = aldehydo-D-ribose 5-phosphate + D-xylulose 5-phosphate</text>
        <dbReference type="Rhea" id="RHEA:10508"/>
        <dbReference type="ChEBI" id="CHEBI:57483"/>
        <dbReference type="ChEBI" id="CHEBI:57737"/>
        <dbReference type="ChEBI" id="CHEBI:58273"/>
        <dbReference type="ChEBI" id="CHEBI:59776"/>
        <dbReference type="EC" id="2.2.1.1"/>
    </reaction>
</comment>
<proteinExistence type="inferred from homology"/>
<dbReference type="CDD" id="cd07033">
    <property type="entry name" value="TPP_PYR_DXS_TK_like"/>
    <property type="match status" value="1"/>
</dbReference>
<evidence type="ECO:0000256" key="5">
    <source>
        <dbReference type="ARBA" id="ARBA00007131"/>
    </source>
</evidence>
<comment type="subunit">
    <text evidence="6">Homodimer.</text>
</comment>
<comment type="similarity">
    <text evidence="5">Belongs to the transketolase family.</text>
</comment>
<evidence type="ECO:0000256" key="2">
    <source>
        <dbReference type="ARBA" id="ARBA00001941"/>
    </source>
</evidence>
<keyword evidence="9" id="KW-0479">Metal-binding</keyword>
<reference evidence="15 16" key="1">
    <citation type="submission" date="2020-07" db="EMBL/GenBank/DDBJ databases">
        <authorList>
            <person name="Maaloum M."/>
        </authorList>
    </citation>
    <scope>NUCLEOTIDE SEQUENCE [LARGE SCALE GENOMIC DNA]</scope>
    <source>
        <strain evidence="15 16">GCS-AN-3</strain>
    </source>
</reference>
<evidence type="ECO:0000256" key="9">
    <source>
        <dbReference type="ARBA" id="ARBA00022723"/>
    </source>
</evidence>
<dbReference type="RefSeq" id="WP_180550267.1">
    <property type="nucleotide sequence ID" value="NZ_JACCKX010000001.1"/>
</dbReference>
<evidence type="ECO:0000256" key="6">
    <source>
        <dbReference type="ARBA" id="ARBA00011738"/>
    </source>
</evidence>
<dbReference type="GO" id="GO:0046872">
    <property type="term" value="F:metal ion binding"/>
    <property type="evidence" value="ECO:0007669"/>
    <property type="project" value="UniProtKB-KW"/>
</dbReference>
<dbReference type="AlphaFoldDB" id="A0A853IUZ9"/>
<dbReference type="EC" id="2.2.1.1" evidence="7"/>
<dbReference type="GO" id="GO:0005829">
    <property type="term" value="C:cytosol"/>
    <property type="evidence" value="ECO:0007669"/>
    <property type="project" value="TreeGrafter"/>
</dbReference>
<gene>
    <name evidence="15" type="ORF">H0I39_09030</name>
</gene>
<dbReference type="Pfam" id="PF00456">
    <property type="entry name" value="Transketolase_N"/>
    <property type="match status" value="1"/>
</dbReference>
<evidence type="ECO:0000259" key="14">
    <source>
        <dbReference type="SMART" id="SM00861"/>
    </source>
</evidence>
<comment type="cofactor">
    <cofactor evidence="3">
        <name>Mg(2+)</name>
        <dbReference type="ChEBI" id="CHEBI:18420"/>
    </cofactor>
</comment>
<evidence type="ECO:0000313" key="16">
    <source>
        <dbReference type="Proteomes" id="UP000589716"/>
    </source>
</evidence>
<dbReference type="SUPFAM" id="SSF52518">
    <property type="entry name" value="Thiamin diphosphate-binding fold (THDP-binding)"/>
    <property type="match status" value="2"/>
</dbReference>
<organism evidence="15 16">
    <name type="scientific">Ottowia beijingensis</name>
    <dbReference type="NCBI Taxonomy" id="1207057"/>
    <lineage>
        <taxon>Bacteria</taxon>
        <taxon>Pseudomonadati</taxon>
        <taxon>Pseudomonadota</taxon>
        <taxon>Betaproteobacteria</taxon>
        <taxon>Burkholderiales</taxon>
        <taxon>Comamonadaceae</taxon>
        <taxon>Ottowia</taxon>
    </lineage>
</organism>
<dbReference type="InterPro" id="IPR005474">
    <property type="entry name" value="Transketolase_N"/>
</dbReference>
<comment type="cofactor">
    <cofactor evidence="2">
        <name>Co(2+)</name>
        <dbReference type="ChEBI" id="CHEBI:48828"/>
    </cofactor>
</comment>
<evidence type="ECO:0000313" key="15">
    <source>
        <dbReference type="EMBL" id="NZA01864.1"/>
    </source>
</evidence>
<evidence type="ECO:0000256" key="7">
    <source>
        <dbReference type="ARBA" id="ARBA00013152"/>
    </source>
</evidence>
<dbReference type="EMBL" id="JACCKX010000001">
    <property type="protein sequence ID" value="NZA01864.1"/>
    <property type="molecule type" value="Genomic_DNA"/>
</dbReference>
<comment type="cofactor">
    <cofactor evidence="1">
        <name>Ca(2+)</name>
        <dbReference type="ChEBI" id="CHEBI:29108"/>
    </cofactor>
</comment>
<dbReference type="InterPro" id="IPR049557">
    <property type="entry name" value="Transketolase_CS"/>
</dbReference>
<keyword evidence="10" id="KW-0460">Magnesium</keyword>
<feature type="domain" description="Transketolase-like pyrimidine-binding" evidence="14">
    <location>
        <begin position="354"/>
        <end position="575"/>
    </location>
</feature>
<dbReference type="PANTHER" id="PTHR43522">
    <property type="entry name" value="TRANSKETOLASE"/>
    <property type="match status" value="1"/>
</dbReference>
<dbReference type="GO" id="GO:0006098">
    <property type="term" value="P:pentose-phosphate shunt"/>
    <property type="evidence" value="ECO:0007669"/>
    <property type="project" value="TreeGrafter"/>
</dbReference>
<evidence type="ECO:0000256" key="1">
    <source>
        <dbReference type="ARBA" id="ARBA00001913"/>
    </source>
</evidence>
<dbReference type="PROSITE" id="PS00801">
    <property type="entry name" value="TRANSKETOLASE_1"/>
    <property type="match status" value="1"/>
</dbReference>
<keyword evidence="8 15" id="KW-0808">Transferase</keyword>
<evidence type="ECO:0000256" key="4">
    <source>
        <dbReference type="ARBA" id="ARBA00001964"/>
    </source>
</evidence>
<dbReference type="CDD" id="cd02012">
    <property type="entry name" value="TPP_TK"/>
    <property type="match status" value="1"/>
</dbReference>
<evidence type="ECO:0000256" key="8">
    <source>
        <dbReference type="ARBA" id="ARBA00022679"/>
    </source>
</evidence>
<evidence type="ECO:0000256" key="13">
    <source>
        <dbReference type="SAM" id="MobiDB-lite"/>
    </source>
</evidence>
<dbReference type="Gene3D" id="3.40.50.920">
    <property type="match status" value="1"/>
</dbReference>
<dbReference type="Gene3D" id="3.40.50.970">
    <property type="match status" value="2"/>
</dbReference>